<evidence type="ECO:0000313" key="2">
    <source>
        <dbReference type="Proteomes" id="UP000276133"/>
    </source>
</evidence>
<reference evidence="1 2" key="1">
    <citation type="journal article" date="2018" name="Sci. Rep.">
        <title>Genomic signatures of local adaptation to the degree of environmental predictability in rotifers.</title>
        <authorList>
            <person name="Franch-Gras L."/>
            <person name="Hahn C."/>
            <person name="Garcia-Roger E.M."/>
            <person name="Carmona M.J."/>
            <person name="Serra M."/>
            <person name="Gomez A."/>
        </authorList>
    </citation>
    <scope>NUCLEOTIDE SEQUENCE [LARGE SCALE GENOMIC DNA]</scope>
    <source>
        <strain evidence="1">HYR1</strain>
    </source>
</reference>
<name>A0A3M7R4M6_BRAPC</name>
<organism evidence="1 2">
    <name type="scientific">Brachionus plicatilis</name>
    <name type="common">Marine rotifer</name>
    <name type="synonym">Brachionus muelleri</name>
    <dbReference type="NCBI Taxonomy" id="10195"/>
    <lineage>
        <taxon>Eukaryota</taxon>
        <taxon>Metazoa</taxon>
        <taxon>Spiralia</taxon>
        <taxon>Gnathifera</taxon>
        <taxon>Rotifera</taxon>
        <taxon>Eurotatoria</taxon>
        <taxon>Monogononta</taxon>
        <taxon>Pseudotrocha</taxon>
        <taxon>Ploima</taxon>
        <taxon>Brachionidae</taxon>
        <taxon>Brachionus</taxon>
    </lineage>
</organism>
<accession>A0A3M7R4M6</accession>
<gene>
    <name evidence="1" type="ORF">BpHYR1_035500</name>
</gene>
<evidence type="ECO:0000313" key="1">
    <source>
        <dbReference type="EMBL" id="RNA18550.1"/>
    </source>
</evidence>
<dbReference type="AlphaFoldDB" id="A0A3M7R4M6"/>
<proteinExistence type="predicted"/>
<dbReference type="EMBL" id="REGN01004220">
    <property type="protein sequence ID" value="RNA18550.1"/>
    <property type="molecule type" value="Genomic_DNA"/>
</dbReference>
<comment type="caution">
    <text evidence="1">The sequence shown here is derived from an EMBL/GenBank/DDBJ whole genome shotgun (WGS) entry which is preliminary data.</text>
</comment>
<keyword evidence="2" id="KW-1185">Reference proteome</keyword>
<protein>
    <submittedName>
        <fullName evidence="1">Uncharacterized protein</fullName>
    </submittedName>
</protein>
<dbReference type="Proteomes" id="UP000276133">
    <property type="component" value="Unassembled WGS sequence"/>
</dbReference>
<sequence length="198" mass="23558">MYIKPARMFIKSNPKIRGRLAFKSTIMEPSPRLLDYLNLFHKNHFSIFPQNQVFGWSNIQKDVFLIILPAAAAAISSFQYQRRFYSQHNTKKNKILMRHKNHLFAKIWFLLKKNCVLIALLKILKLIYFYSLSSSVPSADLIIENHFVTITIIFTKHRKFTLYNGGQSEEKAKVKNSLYYDFLYYDIVPWKMKLVYFE</sequence>